<gene>
    <name evidence="3" type="ORF">PCOR1329_LOCUS9971</name>
</gene>
<feature type="region of interest" description="Disordered" evidence="2">
    <location>
        <begin position="225"/>
        <end position="273"/>
    </location>
</feature>
<feature type="region of interest" description="Disordered" evidence="2">
    <location>
        <begin position="1"/>
        <end position="28"/>
    </location>
</feature>
<protein>
    <recommendedName>
        <fullName evidence="5">Luc7-like protein 3</fullName>
    </recommendedName>
</protein>
<evidence type="ECO:0008006" key="5">
    <source>
        <dbReference type="Google" id="ProtNLM"/>
    </source>
</evidence>
<feature type="compositionally biased region" description="Basic residues" evidence="2">
    <location>
        <begin position="253"/>
        <end position="273"/>
    </location>
</feature>
<dbReference type="EMBL" id="CAUYUJ010002803">
    <property type="protein sequence ID" value="CAK0802450.1"/>
    <property type="molecule type" value="Genomic_DNA"/>
</dbReference>
<dbReference type="InterPro" id="IPR004882">
    <property type="entry name" value="Luc7-rel"/>
</dbReference>
<comment type="similarity">
    <text evidence="1">Belongs to the Luc7 family.</text>
</comment>
<evidence type="ECO:0000313" key="3">
    <source>
        <dbReference type="EMBL" id="CAK0802450.1"/>
    </source>
</evidence>
<accession>A0ABN9Q9G0</accession>
<proteinExistence type="inferred from homology"/>
<evidence type="ECO:0000313" key="4">
    <source>
        <dbReference type="Proteomes" id="UP001189429"/>
    </source>
</evidence>
<evidence type="ECO:0000256" key="1">
    <source>
        <dbReference type="ARBA" id="ARBA00005655"/>
    </source>
</evidence>
<evidence type="ECO:0000256" key="2">
    <source>
        <dbReference type="SAM" id="MobiDB-lite"/>
    </source>
</evidence>
<feature type="compositionally biased region" description="Basic and acidic residues" evidence="2">
    <location>
        <begin position="225"/>
        <end position="252"/>
    </location>
</feature>
<sequence>MDDARKLLDSLMGPSRDKDMKEQKRSDGWKERNVCKRFLVGFCPNDSQDNWFKNTRRDIGSCTKVHSVALKQQFEQHPDREKYQTDYEKDFLDYLEGLIHEADQWISRERKNCKGAGVETRIPPNLKQTIDRMKEQAEDLMKKAEDLAESGDVAGSKRMVDESGRLKQDIEEIRATHTVEVAAEEVCDICGVRCQPGEAADFQAHLDGKLHEGYTRIREKVKELREKVRAAPEKPQAERRASAGAEAKDRERRRSRSRSRRRGSRSRERRRRR</sequence>
<comment type="caution">
    <text evidence="3">The sequence shown here is derived from an EMBL/GenBank/DDBJ whole genome shotgun (WGS) entry which is preliminary data.</text>
</comment>
<dbReference type="PANTHER" id="PTHR12375">
    <property type="entry name" value="RNA-BINDING PROTEIN LUC7-RELATED"/>
    <property type="match status" value="1"/>
</dbReference>
<dbReference type="Pfam" id="PF03194">
    <property type="entry name" value="LUC7"/>
    <property type="match status" value="1"/>
</dbReference>
<feature type="compositionally biased region" description="Basic and acidic residues" evidence="2">
    <location>
        <begin position="15"/>
        <end position="28"/>
    </location>
</feature>
<keyword evidence="4" id="KW-1185">Reference proteome</keyword>
<reference evidence="3" key="1">
    <citation type="submission" date="2023-10" db="EMBL/GenBank/DDBJ databases">
        <authorList>
            <person name="Chen Y."/>
            <person name="Shah S."/>
            <person name="Dougan E. K."/>
            <person name="Thang M."/>
            <person name="Chan C."/>
        </authorList>
    </citation>
    <scope>NUCLEOTIDE SEQUENCE [LARGE SCALE GENOMIC DNA]</scope>
</reference>
<dbReference type="Proteomes" id="UP001189429">
    <property type="component" value="Unassembled WGS sequence"/>
</dbReference>
<name>A0ABN9Q9G0_9DINO</name>
<organism evidence="3 4">
    <name type="scientific">Prorocentrum cordatum</name>
    <dbReference type="NCBI Taxonomy" id="2364126"/>
    <lineage>
        <taxon>Eukaryota</taxon>
        <taxon>Sar</taxon>
        <taxon>Alveolata</taxon>
        <taxon>Dinophyceae</taxon>
        <taxon>Prorocentrales</taxon>
        <taxon>Prorocentraceae</taxon>
        <taxon>Prorocentrum</taxon>
    </lineage>
</organism>